<feature type="region of interest" description="Disordered" evidence="3">
    <location>
        <begin position="111"/>
        <end position="196"/>
    </location>
</feature>
<proteinExistence type="inferred from homology"/>
<reference evidence="6 7" key="1">
    <citation type="submission" date="2020-07" db="EMBL/GenBank/DDBJ databases">
        <title>Sequencing the genomes of 1000 actinobacteria strains.</title>
        <authorList>
            <person name="Klenk H.-P."/>
        </authorList>
    </citation>
    <scope>NUCLEOTIDE SEQUENCE [LARGE SCALE GENOMIC DNA]</scope>
    <source>
        <strain evidence="6 7">DSM 26341</strain>
    </source>
</reference>
<sequence>MKLSTTTLGQKVRMGVAVVALSGVGMGVAATTASATTSSAGVWDRIAQCESGGNWSINTGNGYYGGLQFNLNTWKAYGGQGLPSNASKSQQIAIAEKVQAAQGWGAWPVCSQKAGASGTPESQGAPQPQSDSSDSSSSQSSQSSQPESDSSDSSSSQSSQPESGSSDSSSSQSSQPQTPTIPTVKASDKTYTVKGGDSLSKISKKLDIEGGWIKLAGANKSTVSNPNVIEVGQTLHLPAA</sequence>
<protein>
    <submittedName>
        <fullName evidence="6">LysM repeat protein</fullName>
    </submittedName>
</protein>
<evidence type="ECO:0000256" key="3">
    <source>
        <dbReference type="SAM" id="MobiDB-lite"/>
    </source>
</evidence>
<organism evidence="6 7">
    <name type="scientific">Spelaeicoccus albus</name>
    <dbReference type="NCBI Taxonomy" id="1280376"/>
    <lineage>
        <taxon>Bacteria</taxon>
        <taxon>Bacillati</taxon>
        <taxon>Actinomycetota</taxon>
        <taxon>Actinomycetes</taxon>
        <taxon>Micrococcales</taxon>
        <taxon>Brevibacteriaceae</taxon>
        <taxon>Spelaeicoccus</taxon>
    </lineage>
</organism>
<evidence type="ECO:0000256" key="1">
    <source>
        <dbReference type="ARBA" id="ARBA00010830"/>
    </source>
</evidence>
<dbReference type="SUPFAM" id="SSF54106">
    <property type="entry name" value="LysM domain"/>
    <property type="match status" value="1"/>
</dbReference>
<dbReference type="PROSITE" id="PS51782">
    <property type="entry name" value="LYSM"/>
    <property type="match status" value="1"/>
</dbReference>
<feature type="compositionally biased region" description="Low complexity" evidence="3">
    <location>
        <begin position="122"/>
        <end position="177"/>
    </location>
</feature>
<feature type="signal peptide" evidence="4">
    <location>
        <begin position="1"/>
        <end position="29"/>
    </location>
</feature>
<dbReference type="EMBL" id="JACBZP010000001">
    <property type="protein sequence ID" value="NYI68291.1"/>
    <property type="molecule type" value="Genomic_DNA"/>
</dbReference>
<dbReference type="Pfam" id="PF01476">
    <property type="entry name" value="LysM"/>
    <property type="match status" value="1"/>
</dbReference>
<dbReference type="Gene3D" id="1.10.530.10">
    <property type="match status" value="1"/>
</dbReference>
<dbReference type="AlphaFoldDB" id="A0A7Z0D3P0"/>
<dbReference type="SMART" id="SM00257">
    <property type="entry name" value="LysM"/>
    <property type="match status" value="1"/>
</dbReference>
<accession>A0A7Z0D3P0</accession>
<dbReference type="GO" id="GO:0016787">
    <property type="term" value="F:hydrolase activity"/>
    <property type="evidence" value="ECO:0007669"/>
    <property type="project" value="UniProtKB-KW"/>
</dbReference>
<evidence type="ECO:0000256" key="2">
    <source>
        <dbReference type="ARBA" id="ARBA00022801"/>
    </source>
</evidence>
<keyword evidence="2" id="KW-0378">Hydrolase</keyword>
<feature type="chain" id="PRO_5039489404" evidence="4">
    <location>
        <begin position="30"/>
        <end position="240"/>
    </location>
</feature>
<comment type="similarity">
    <text evidence="1">Belongs to the transglycosylase family. Rpf subfamily.</text>
</comment>
<dbReference type="Proteomes" id="UP000539111">
    <property type="component" value="Unassembled WGS sequence"/>
</dbReference>
<dbReference type="InterPro" id="IPR010618">
    <property type="entry name" value="RPF"/>
</dbReference>
<dbReference type="CDD" id="cd13925">
    <property type="entry name" value="RPF"/>
    <property type="match status" value="1"/>
</dbReference>
<dbReference type="CDD" id="cd00118">
    <property type="entry name" value="LysM"/>
    <property type="match status" value="1"/>
</dbReference>
<keyword evidence="4" id="KW-0732">Signal</keyword>
<comment type="caution">
    <text evidence="6">The sequence shown here is derived from an EMBL/GenBank/DDBJ whole genome shotgun (WGS) entry which is preliminary data.</text>
</comment>
<keyword evidence="7" id="KW-1185">Reference proteome</keyword>
<feature type="domain" description="LysM" evidence="5">
    <location>
        <begin position="189"/>
        <end position="237"/>
    </location>
</feature>
<dbReference type="RefSeq" id="WP_308191276.1">
    <property type="nucleotide sequence ID" value="NZ_JACBZP010000001.1"/>
</dbReference>
<dbReference type="PANTHER" id="PTHR34700:SF4">
    <property type="entry name" value="PHAGE-LIKE ELEMENT PBSX PROTEIN XKDP"/>
    <property type="match status" value="1"/>
</dbReference>
<gene>
    <name evidence="6" type="ORF">BJY26_002597</name>
</gene>
<evidence type="ECO:0000313" key="6">
    <source>
        <dbReference type="EMBL" id="NYI68291.1"/>
    </source>
</evidence>
<dbReference type="Gene3D" id="3.10.350.10">
    <property type="entry name" value="LysM domain"/>
    <property type="match status" value="1"/>
</dbReference>
<dbReference type="PANTHER" id="PTHR34700">
    <property type="entry name" value="POTASSIUM BINDING PROTEIN KBP"/>
    <property type="match status" value="1"/>
</dbReference>
<dbReference type="Pfam" id="PF06737">
    <property type="entry name" value="Transglycosylas"/>
    <property type="match status" value="1"/>
</dbReference>
<dbReference type="SUPFAM" id="SSF53955">
    <property type="entry name" value="Lysozyme-like"/>
    <property type="match status" value="1"/>
</dbReference>
<dbReference type="InterPro" id="IPR023346">
    <property type="entry name" value="Lysozyme-like_dom_sf"/>
</dbReference>
<evidence type="ECO:0000256" key="4">
    <source>
        <dbReference type="SAM" id="SignalP"/>
    </source>
</evidence>
<name>A0A7Z0D3P0_9MICO</name>
<dbReference type="InterPro" id="IPR052196">
    <property type="entry name" value="Bact_Kbp"/>
</dbReference>
<evidence type="ECO:0000313" key="7">
    <source>
        <dbReference type="Proteomes" id="UP000539111"/>
    </source>
</evidence>
<dbReference type="InterPro" id="IPR036779">
    <property type="entry name" value="LysM_dom_sf"/>
</dbReference>
<dbReference type="InterPro" id="IPR018392">
    <property type="entry name" value="LysM"/>
</dbReference>
<evidence type="ECO:0000259" key="5">
    <source>
        <dbReference type="PROSITE" id="PS51782"/>
    </source>
</evidence>